<keyword evidence="2" id="KW-1185">Reference proteome</keyword>
<gene>
    <name evidence="1" type="ORF">Aglo03_32280</name>
</gene>
<dbReference type="Proteomes" id="UP001165042">
    <property type="component" value="Unassembled WGS sequence"/>
</dbReference>
<comment type="caution">
    <text evidence="1">The sequence shown here is derived from an EMBL/GenBank/DDBJ whole genome shotgun (WGS) entry which is preliminary data.</text>
</comment>
<evidence type="ECO:0000313" key="1">
    <source>
        <dbReference type="EMBL" id="GLW92412.1"/>
    </source>
</evidence>
<sequence>MGHRVGTSGSRVLLESDRWGWETVIGGVVSATGNGVANKLVDGFTGGWEAARKLGWGGVCGSTGGWGRGGYRGVVGVGFCGDPGCRAALFGGGVG</sequence>
<dbReference type="EMBL" id="BSSD01000004">
    <property type="protein sequence ID" value="GLW92412.1"/>
    <property type="molecule type" value="Genomic_DNA"/>
</dbReference>
<dbReference type="AlphaFoldDB" id="A0A9W6QMQ3"/>
<evidence type="ECO:0000313" key="2">
    <source>
        <dbReference type="Proteomes" id="UP001165042"/>
    </source>
</evidence>
<name>A0A9W6QMQ3_9PSEU</name>
<organism evidence="1 2">
    <name type="scientific">Actinokineospora globicatena</name>
    <dbReference type="NCBI Taxonomy" id="103729"/>
    <lineage>
        <taxon>Bacteria</taxon>
        <taxon>Bacillati</taxon>
        <taxon>Actinomycetota</taxon>
        <taxon>Actinomycetes</taxon>
        <taxon>Pseudonocardiales</taxon>
        <taxon>Pseudonocardiaceae</taxon>
        <taxon>Actinokineospora</taxon>
    </lineage>
</organism>
<protein>
    <submittedName>
        <fullName evidence="1">Uncharacterized protein</fullName>
    </submittedName>
</protein>
<reference evidence="1" key="1">
    <citation type="submission" date="2023-02" db="EMBL/GenBank/DDBJ databases">
        <title>Actinokineospora globicatena NBRC 15670.</title>
        <authorList>
            <person name="Ichikawa N."/>
            <person name="Sato H."/>
            <person name="Tonouchi N."/>
        </authorList>
    </citation>
    <scope>NUCLEOTIDE SEQUENCE</scope>
    <source>
        <strain evidence="1">NBRC 15670</strain>
    </source>
</reference>
<accession>A0A9W6QMQ3</accession>
<proteinExistence type="predicted"/>